<sequence length="263" mass="28230">MEGRRPSGAAWRVQQGPVAGLPIGFRFRPTDEELLLHYLRRKALDCPLPAGVIPDADLARLHPSDLLPHHNPSAGGGGDADGERFFFHRTATRCWRKGGGAARAAGDGVWRPSGKERLVVSPRCGGRPVGTKRSLVFFHGRGRRAKRTGWAMHEYRLLPAGLHPFHGCAAAGANPPNAPHVSNHGAAAADSDWVVCRIFRRTKPAAAHRDQEDDDETEDMPSSPSSASCVTDTSETGEQEQDDEDESSSSSNGGRSSCSVASN</sequence>
<dbReference type="PROSITE" id="PS51005">
    <property type="entry name" value="NAC"/>
    <property type="match status" value="1"/>
</dbReference>
<dbReference type="InterPro" id="IPR036093">
    <property type="entry name" value="NAC_dom_sf"/>
</dbReference>
<comment type="caution">
    <text evidence="7">The sequence shown here is derived from an EMBL/GenBank/DDBJ whole genome shotgun (WGS) entry which is preliminary data.</text>
</comment>
<dbReference type="Pfam" id="PF02365">
    <property type="entry name" value="NAM"/>
    <property type="match status" value="1"/>
</dbReference>
<dbReference type="OrthoDB" id="676820at2759"/>
<evidence type="ECO:0000256" key="2">
    <source>
        <dbReference type="ARBA" id="ARBA00023125"/>
    </source>
</evidence>
<dbReference type="GO" id="GO:0006355">
    <property type="term" value="P:regulation of DNA-templated transcription"/>
    <property type="evidence" value="ECO:0007669"/>
    <property type="project" value="InterPro"/>
</dbReference>
<dbReference type="GO" id="GO:0003677">
    <property type="term" value="F:DNA binding"/>
    <property type="evidence" value="ECO:0007669"/>
    <property type="project" value="UniProtKB-KW"/>
</dbReference>
<organism evidence="7 8">
    <name type="scientific">Digitaria exilis</name>
    <dbReference type="NCBI Taxonomy" id="1010633"/>
    <lineage>
        <taxon>Eukaryota</taxon>
        <taxon>Viridiplantae</taxon>
        <taxon>Streptophyta</taxon>
        <taxon>Embryophyta</taxon>
        <taxon>Tracheophyta</taxon>
        <taxon>Spermatophyta</taxon>
        <taxon>Magnoliopsida</taxon>
        <taxon>Liliopsida</taxon>
        <taxon>Poales</taxon>
        <taxon>Poaceae</taxon>
        <taxon>PACMAD clade</taxon>
        <taxon>Panicoideae</taxon>
        <taxon>Panicodae</taxon>
        <taxon>Paniceae</taxon>
        <taxon>Anthephorinae</taxon>
        <taxon>Digitaria</taxon>
    </lineage>
</organism>
<keyword evidence="8" id="KW-1185">Reference proteome</keyword>
<name>A0A835FLX5_9POAL</name>
<evidence type="ECO:0000256" key="5">
    <source>
        <dbReference type="SAM" id="MobiDB-lite"/>
    </source>
</evidence>
<keyword evidence="4" id="KW-0539">Nucleus</keyword>
<evidence type="ECO:0000313" key="8">
    <source>
        <dbReference type="Proteomes" id="UP000636709"/>
    </source>
</evidence>
<keyword evidence="1" id="KW-0805">Transcription regulation</keyword>
<evidence type="ECO:0000256" key="3">
    <source>
        <dbReference type="ARBA" id="ARBA00023163"/>
    </source>
</evidence>
<protein>
    <recommendedName>
        <fullName evidence="6">NAC domain-containing protein</fullName>
    </recommendedName>
</protein>
<proteinExistence type="predicted"/>
<dbReference type="SUPFAM" id="SSF101941">
    <property type="entry name" value="NAC domain"/>
    <property type="match status" value="1"/>
</dbReference>
<dbReference type="EMBL" id="JACEFO010000638">
    <property type="protein sequence ID" value="KAF8762439.1"/>
    <property type="molecule type" value="Genomic_DNA"/>
</dbReference>
<accession>A0A835FLX5</accession>
<keyword evidence="3" id="KW-0804">Transcription</keyword>
<feature type="region of interest" description="Disordered" evidence="5">
    <location>
        <begin position="204"/>
        <end position="263"/>
    </location>
</feature>
<gene>
    <name evidence="7" type="ORF">HU200_009401</name>
</gene>
<feature type="compositionally biased region" description="Polar residues" evidence="5">
    <location>
        <begin position="220"/>
        <end position="230"/>
    </location>
</feature>
<dbReference type="PANTHER" id="PTHR31719">
    <property type="entry name" value="NAC TRANSCRIPTION FACTOR 56"/>
    <property type="match status" value="1"/>
</dbReference>
<feature type="compositionally biased region" description="Low complexity" evidence="5">
    <location>
        <begin position="248"/>
        <end position="263"/>
    </location>
</feature>
<dbReference type="Proteomes" id="UP000636709">
    <property type="component" value="Unassembled WGS sequence"/>
</dbReference>
<dbReference type="Gramene" id="Dexi5A01G0037320.1">
    <property type="protein sequence ID" value="Dexi5A01G0037320.1:cds"/>
    <property type="gene ID" value="Dexi5A01G0037320"/>
</dbReference>
<keyword evidence="2" id="KW-0238">DNA-binding</keyword>
<feature type="compositionally biased region" description="Acidic residues" evidence="5">
    <location>
        <begin position="235"/>
        <end position="247"/>
    </location>
</feature>
<evidence type="ECO:0000256" key="1">
    <source>
        <dbReference type="ARBA" id="ARBA00023015"/>
    </source>
</evidence>
<dbReference type="PANTHER" id="PTHR31719:SF107">
    <property type="entry name" value="OS02G0285900 PROTEIN"/>
    <property type="match status" value="1"/>
</dbReference>
<dbReference type="InterPro" id="IPR003441">
    <property type="entry name" value="NAC-dom"/>
</dbReference>
<dbReference type="Gene3D" id="2.170.150.80">
    <property type="entry name" value="NAC domain"/>
    <property type="match status" value="1"/>
</dbReference>
<reference evidence="7" key="1">
    <citation type="submission" date="2020-07" db="EMBL/GenBank/DDBJ databases">
        <title>Genome sequence and genetic diversity analysis of an under-domesticated orphan crop, white fonio (Digitaria exilis).</title>
        <authorList>
            <person name="Bennetzen J.L."/>
            <person name="Chen S."/>
            <person name="Ma X."/>
            <person name="Wang X."/>
            <person name="Yssel A.E.J."/>
            <person name="Chaluvadi S.R."/>
            <person name="Johnson M."/>
            <person name="Gangashetty P."/>
            <person name="Hamidou F."/>
            <person name="Sanogo M.D."/>
            <person name="Zwaenepoel A."/>
            <person name="Wallace J."/>
            <person name="Van De Peer Y."/>
            <person name="Van Deynze A."/>
        </authorList>
    </citation>
    <scope>NUCLEOTIDE SEQUENCE</scope>
    <source>
        <tissue evidence="7">Leaves</tissue>
    </source>
</reference>
<feature type="domain" description="NAC" evidence="6">
    <location>
        <begin position="21"/>
        <end position="201"/>
    </location>
</feature>
<evidence type="ECO:0000259" key="6">
    <source>
        <dbReference type="PROSITE" id="PS51005"/>
    </source>
</evidence>
<dbReference type="AlphaFoldDB" id="A0A835FLX5"/>
<evidence type="ECO:0000313" key="7">
    <source>
        <dbReference type="EMBL" id="KAF8762439.1"/>
    </source>
</evidence>
<evidence type="ECO:0000256" key="4">
    <source>
        <dbReference type="ARBA" id="ARBA00023242"/>
    </source>
</evidence>